<dbReference type="AlphaFoldDB" id="A0A6J4PJY2"/>
<dbReference type="SUPFAM" id="SSF46894">
    <property type="entry name" value="C-terminal effector domain of the bipartite response regulators"/>
    <property type="match status" value="1"/>
</dbReference>
<evidence type="ECO:0000259" key="5">
    <source>
        <dbReference type="PROSITE" id="PS50043"/>
    </source>
</evidence>
<dbReference type="PANTHER" id="PTHR43214">
    <property type="entry name" value="TWO-COMPONENT RESPONSE REGULATOR"/>
    <property type="match status" value="1"/>
</dbReference>
<evidence type="ECO:0000256" key="1">
    <source>
        <dbReference type="ARBA" id="ARBA00022553"/>
    </source>
</evidence>
<protein>
    <submittedName>
        <fullName evidence="7">Two-component transcriptional response regulator, LuxR family</fullName>
    </submittedName>
</protein>
<evidence type="ECO:0000256" key="2">
    <source>
        <dbReference type="ARBA" id="ARBA00023125"/>
    </source>
</evidence>
<dbReference type="PROSITE" id="PS50043">
    <property type="entry name" value="HTH_LUXR_2"/>
    <property type="match status" value="1"/>
</dbReference>
<dbReference type="PRINTS" id="PR00038">
    <property type="entry name" value="HTHLUXR"/>
</dbReference>
<feature type="compositionally biased region" description="Low complexity" evidence="4">
    <location>
        <begin position="156"/>
        <end position="167"/>
    </location>
</feature>
<dbReference type="GO" id="GO:0000160">
    <property type="term" value="P:phosphorelay signal transduction system"/>
    <property type="evidence" value="ECO:0007669"/>
    <property type="project" value="InterPro"/>
</dbReference>
<dbReference type="Gene3D" id="3.40.50.2300">
    <property type="match status" value="1"/>
</dbReference>
<sequence>MARGAPARVLLADDHDVVRQGFRLVLGSQPDIEVVGEAPNGREAIEQARRLRPDLVLMDVTMPVMGGLEATRRIKAEMPGVCVLVFTSHEEPEYLLGAIEAGAAGYVLKGAPVSRLIGAIRRALGGDSPLDQELAARLIRGLSEKKAGDARRGEPARASSAPRPLAESLTRREVEVLGLMAQGHTNPQIARELVIARPTAKTHVERVIRKLGVSDRTQAVVRAIDLGLVGTRPS</sequence>
<dbReference type="InterPro" id="IPR039420">
    <property type="entry name" value="WalR-like"/>
</dbReference>
<name>A0A6J4PJY2_9ACTN</name>
<dbReference type="CDD" id="cd17535">
    <property type="entry name" value="REC_NarL-like"/>
    <property type="match status" value="1"/>
</dbReference>
<evidence type="ECO:0000256" key="4">
    <source>
        <dbReference type="SAM" id="MobiDB-lite"/>
    </source>
</evidence>
<dbReference type="InterPro" id="IPR011006">
    <property type="entry name" value="CheY-like_superfamily"/>
</dbReference>
<reference evidence="7" key="1">
    <citation type="submission" date="2020-02" db="EMBL/GenBank/DDBJ databases">
        <authorList>
            <person name="Meier V. D."/>
        </authorList>
    </citation>
    <scope>NUCLEOTIDE SEQUENCE</scope>
    <source>
        <strain evidence="7">AVDCRST_MAG01</strain>
    </source>
</reference>
<proteinExistence type="predicted"/>
<dbReference type="InterPro" id="IPR000792">
    <property type="entry name" value="Tscrpt_reg_LuxR_C"/>
</dbReference>
<evidence type="ECO:0000256" key="3">
    <source>
        <dbReference type="PROSITE-ProRule" id="PRU00169"/>
    </source>
</evidence>
<feature type="compositionally biased region" description="Basic and acidic residues" evidence="4">
    <location>
        <begin position="146"/>
        <end position="155"/>
    </location>
</feature>
<keyword evidence="1 3" id="KW-0597">Phosphoprotein</keyword>
<feature type="domain" description="Response regulatory" evidence="6">
    <location>
        <begin position="8"/>
        <end position="124"/>
    </location>
</feature>
<dbReference type="InterPro" id="IPR001789">
    <property type="entry name" value="Sig_transdc_resp-reg_receiver"/>
</dbReference>
<dbReference type="PANTHER" id="PTHR43214:SF43">
    <property type="entry name" value="TWO-COMPONENT RESPONSE REGULATOR"/>
    <property type="match status" value="1"/>
</dbReference>
<dbReference type="GO" id="GO:0006355">
    <property type="term" value="P:regulation of DNA-templated transcription"/>
    <property type="evidence" value="ECO:0007669"/>
    <property type="project" value="InterPro"/>
</dbReference>
<evidence type="ECO:0000313" key="7">
    <source>
        <dbReference type="EMBL" id="CAA9413024.1"/>
    </source>
</evidence>
<dbReference type="GO" id="GO:0003677">
    <property type="term" value="F:DNA binding"/>
    <property type="evidence" value="ECO:0007669"/>
    <property type="project" value="UniProtKB-KW"/>
</dbReference>
<dbReference type="Pfam" id="PF00072">
    <property type="entry name" value="Response_reg"/>
    <property type="match status" value="1"/>
</dbReference>
<dbReference type="SUPFAM" id="SSF52172">
    <property type="entry name" value="CheY-like"/>
    <property type="match status" value="1"/>
</dbReference>
<feature type="modified residue" description="4-aspartylphosphate" evidence="3">
    <location>
        <position position="59"/>
    </location>
</feature>
<dbReference type="PROSITE" id="PS50110">
    <property type="entry name" value="RESPONSE_REGULATORY"/>
    <property type="match status" value="1"/>
</dbReference>
<feature type="domain" description="HTH luxR-type" evidence="5">
    <location>
        <begin position="162"/>
        <end position="227"/>
    </location>
</feature>
<accession>A0A6J4PJY2</accession>
<dbReference type="SMART" id="SM00421">
    <property type="entry name" value="HTH_LUXR"/>
    <property type="match status" value="1"/>
</dbReference>
<dbReference type="SMART" id="SM00448">
    <property type="entry name" value="REC"/>
    <property type="match status" value="1"/>
</dbReference>
<dbReference type="Pfam" id="PF00196">
    <property type="entry name" value="GerE"/>
    <property type="match status" value="1"/>
</dbReference>
<evidence type="ECO:0000259" key="6">
    <source>
        <dbReference type="PROSITE" id="PS50110"/>
    </source>
</evidence>
<dbReference type="InterPro" id="IPR016032">
    <property type="entry name" value="Sig_transdc_resp-reg_C-effctor"/>
</dbReference>
<feature type="region of interest" description="Disordered" evidence="4">
    <location>
        <begin position="146"/>
        <end position="167"/>
    </location>
</feature>
<dbReference type="CDD" id="cd06170">
    <property type="entry name" value="LuxR_C_like"/>
    <property type="match status" value="1"/>
</dbReference>
<dbReference type="EMBL" id="CADCUW010000258">
    <property type="protein sequence ID" value="CAA9413024.1"/>
    <property type="molecule type" value="Genomic_DNA"/>
</dbReference>
<keyword evidence="2" id="KW-0238">DNA-binding</keyword>
<gene>
    <name evidence="7" type="ORF">AVDCRST_MAG01-01-1740</name>
</gene>
<organism evidence="7">
    <name type="scientific">uncultured Rubrobacteraceae bacterium</name>
    <dbReference type="NCBI Taxonomy" id="349277"/>
    <lineage>
        <taxon>Bacteria</taxon>
        <taxon>Bacillati</taxon>
        <taxon>Actinomycetota</taxon>
        <taxon>Rubrobacteria</taxon>
        <taxon>Rubrobacterales</taxon>
        <taxon>Rubrobacteraceae</taxon>
        <taxon>environmental samples</taxon>
    </lineage>
</organism>
<dbReference type="InterPro" id="IPR058245">
    <property type="entry name" value="NreC/VraR/RcsB-like_REC"/>
</dbReference>